<dbReference type="SUPFAM" id="SSF74853">
    <property type="entry name" value="Lamin A/C globular tail domain"/>
    <property type="match status" value="1"/>
</dbReference>
<accession>A0A6J6GH69</accession>
<dbReference type="PROSITE" id="PS51178">
    <property type="entry name" value="PASTA"/>
    <property type="match status" value="1"/>
</dbReference>
<dbReference type="PROSITE" id="PS50830">
    <property type="entry name" value="TNASE_3"/>
    <property type="match status" value="1"/>
</dbReference>
<dbReference type="AlphaFoldDB" id="A0A6J6GH69"/>
<organism evidence="4">
    <name type="scientific">freshwater metagenome</name>
    <dbReference type="NCBI Taxonomy" id="449393"/>
    <lineage>
        <taxon>unclassified sequences</taxon>
        <taxon>metagenomes</taxon>
        <taxon>ecological metagenomes</taxon>
    </lineage>
</organism>
<dbReference type="InterPro" id="IPR005543">
    <property type="entry name" value="PASTA_dom"/>
</dbReference>
<evidence type="ECO:0000313" key="5">
    <source>
        <dbReference type="EMBL" id="CAB4679375.1"/>
    </source>
</evidence>
<sequence length="544" mass="59092">MKKRSLIAFLLCTYLASINLAWQSEAAEVVPSISTSAQTRIDLKSKIDQQISALKIATEESIPAYEDFLQVKADPPGDTLAEQKIYLDSTRTRLQQKVSTLTKISAQISALMNQLLALHKAIDDAVILIKETANSRLTLTPPVECPPGIEFGGESIWETGTVQAVTDGDTVEVKTCRGVLEVRQIGIQATETSKSDHISQCGADEATNLMRKMLPIGSEVQLRASNYASSNNYEEVARPFRTIYAKDSEGKFTIDVQAKLLAAGLSLWFPNSTNEYFHNLEYLTLLNAAAEAKTGLWSKTLCPNDSTPLDSIELWVNSDSLLSNENAFGEYALLHNKTEKEIDISKWSIRDTSLDLRDEKFAFTTGTKIAAGQVLTIYLGTPILNYPLSAGEISLGLPAPILQNATLSSDKFTGDGIYLISPRTIKGGGNIRAWIHRPCVPNDCVAPEWLIKNPDGSARVIPLPQTLSMVLNPAKYARKVPDLTGLSAEQVTGALAALDLVAQIIDQSPNSGKATRMVRDLSPKMGTNLPAGAQVKVYVGVPDA</sequence>
<feature type="domain" description="TNase-like" evidence="1">
    <location>
        <begin position="156"/>
        <end position="299"/>
    </location>
</feature>
<dbReference type="Gene3D" id="2.40.50.90">
    <property type="match status" value="1"/>
</dbReference>
<dbReference type="SUPFAM" id="SSF50199">
    <property type="entry name" value="Staphylococcal nuclease"/>
    <property type="match status" value="1"/>
</dbReference>
<dbReference type="EMBL" id="CAEZXH010000015">
    <property type="protein sequence ID" value="CAB4679375.1"/>
    <property type="molecule type" value="Genomic_DNA"/>
</dbReference>
<gene>
    <name evidence="4" type="ORF">UFOPK1811_00761</name>
    <name evidence="5" type="ORF">UFOPK2360_00423</name>
</gene>
<reference evidence="4" key="1">
    <citation type="submission" date="2020-05" db="EMBL/GenBank/DDBJ databases">
        <authorList>
            <person name="Chiriac C."/>
            <person name="Salcher M."/>
            <person name="Ghai R."/>
            <person name="Kavagutti S V."/>
        </authorList>
    </citation>
    <scope>NUCLEOTIDE SEQUENCE</scope>
</reference>
<dbReference type="InterPro" id="IPR016071">
    <property type="entry name" value="Staphylococal_nuclease_OB-fold"/>
</dbReference>
<feature type="domain" description="LTD" evidence="3">
    <location>
        <begin position="284"/>
        <end position="443"/>
    </location>
</feature>
<proteinExistence type="predicted"/>
<evidence type="ECO:0000259" key="3">
    <source>
        <dbReference type="PROSITE" id="PS51841"/>
    </source>
</evidence>
<feature type="domain" description="PASTA" evidence="2">
    <location>
        <begin position="472"/>
        <end position="541"/>
    </location>
</feature>
<dbReference type="InterPro" id="IPR001322">
    <property type="entry name" value="Lamin_tail_dom"/>
</dbReference>
<evidence type="ECO:0000259" key="1">
    <source>
        <dbReference type="PROSITE" id="PS50830"/>
    </source>
</evidence>
<dbReference type="InterPro" id="IPR036415">
    <property type="entry name" value="Lamin_tail_dom_sf"/>
</dbReference>
<dbReference type="Gene3D" id="2.60.40.1260">
    <property type="entry name" value="Lamin Tail domain"/>
    <property type="match status" value="1"/>
</dbReference>
<dbReference type="Gene3D" id="3.30.10.20">
    <property type="match status" value="1"/>
</dbReference>
<dbReference type="InterPro" id="IPR035437">
    <property type="entry name" value="SNase_OB-fold_sf"/>
</dbReference>
<name>A0A6J6GH69_9ZZZZ</name>
<dbReference type="CDD" id="cd06577">
    <property type="entry name" value="PASTA_pknB"/>
    <property type="match status" value="1"/>
</dbReference>
<dbReference type="EMBL" id="CAEZUJ010000024">
    <property type="protein sequence ID" value="CAB4600557.1"/>
    <property type="molecule type" value="Genomic_DNA"/>
</dbReference>
<dbReference type="PROSITE" id="PS51841">
    <property type="entry name" value="LTD"/>
    <property type="match status" value="1"/>
</dbReference>
<evidence type="ECO:0000259" key="2">
    <source>
        <dbReference type="PROSITE" id="PS51178"/>
    </source>
</evidence>
<evidence type="ECO:0000313" key="4">
    <source>
        <dbReference type="EMBL" id="CAB4600557.1"/>
    </source>
</evidence>
<protein>
    <submittedName>
        <fullName evidence="4">Unannotated protein</fullName>
    </submittedName>
</protein>
<dbReference type="SMART" id="SM00318">
    <property type="entry name" value="SNc"/>
    <property type="match status" value="1"/>
</dbReference>
<dbReference type="SMART" id="SM00740">
    <property type="entry name" value="PASTA"/>
    <property type="match status" value="1"/>
</dbReference>
<dbReference type="Pfam" id="PF03793">
    <property type="entry name" value="PASTA"/>
    <property type="match status" value="1"/>
</dbReference>